<gene>
    <name evidence="1" type="ORF">AVEN_465_1</name>
</gene>
<evidence type="ECO:0000313" key="1">
    <source>
        <dbReference type="EMBL" id="GBO26326.1"/>
    </source>
</evidence>
<name>A0A4Y2VQ30_ARAVE</name>
<accession>A0A4Y2VQ30</accession>
<reference evidence="1 2" key="1">
    <citation type="journal article" date="2019" name="Sci. Rep.">
        <title>Orb-weaving spider Araneus ventricosus genome elucidates the spidroin gene catalogue.</title>
        <authorList>
            <person name="Kono N."/>
            <person name="Nakamura H."/>
            <person name="Ohtoshi R."/>
            <person name="Moran D.A.P."/>
            <person name="Shinohara A."/>
            <person name="Yoshida Y."/>
            <person name="Fujiwara M."/>
            <person name="Mori M."/>
            <person name="Tomita M."/>
            <person name="Arakawa K."/>
        </authorList>
    </citation>
    <scope>NUCLEOTIDE SEQUENCE [LARGE SCALE GENOMIC DNA]</scope>
</reference>
<sequence length="88" mass="10048">MLGCRAQSGVGECVSSPVFRKPRHLVEHTRTSSIREGHGCRSMDLRRAFLSQQLACGSPPLQQKRDRRQETESVFCNADWRIFAMKVQ</sequence>
<organism evidence="1 2">
    <name type="scientific">Araneus ventricosus</name>
    <name type="common">Orbweaver spider</name>
    <name type="synonym">Epeira ventricosa</name>
    <dbReference type="NCBI Taxonomy" id="182803"/>
    <lineage>
        <taxon>Eukaryota</taxon>
        <taxon>Metazoa</taxon>
        <taxon>Ecdysozoa</taxon>
        <taxon>Arthropoda</taxon>
        <taxon>Chelicerata</taxon>
        <taxon>Arachnida</taxon>
        <taxon>Araneae</taxon>
        <taxon>Araneomorphae</taxon>
        <taxon>Entelegynae</taxon>
        <taxon>Araneoidea</taxon>
        <taxon>Araneidae</taxon>
        <taxon>Araneus</taxon>
    </lineage>
</organism>
<comment type="caution">
    <text evidence="1">The sequence shown here is derived from an EMBL/GenBank/DDBJ whole genome shotgun (WGS) entry which is preliminary data.</text>
</comment>
<protein>
    <submittedName>
        <fullName evidence="1">Uncharacterized protein</fullName>
    </submittedName>
</protein>
<dbReference type="AlphaFoldDB" id="A0A4Y2VQ30"/>
<dbReference type="Proteomes" id="UP000499080">
    <property type="component" value="Unassembled WGS sequence"/>
</dbReference>
<dbReference type="EMBL" id="BGPR01049337">
    <property type="protein sequence ID" value="GBO26326.1"/>
    <property type="molecule type" value="Genomic_DNA"/>
</dbReference>
<evidence type="ECO:0000313" key="2">
    <source>
        <dbReference type="Proteomes" id="UP000499080"/>
    </source>
</evidence>
<keyword evidence="2" id="KW-1185">Reference proteome</keyword>
<proteinExistence type="predicted"/>